<dbReference type="InterPro" id="IPR022935">
    <property type="entry name" value="ClpS"/>
</dbReference>
<sequence length="164" mass="17507">MLAFSPAAKNTARINHRSAASLAYPSSTALKMSDSGGSGGGGAAMQRDNSEKTGSSVITKDRESTDTQMEEDVFQEEQWRVILHNDEVHTFNYVISSLIKVIGTIDKKKAHDICVVTHGQGQATVAQGCYKPQAMKYCIGLQRAGLTASIAPEGKFEGSEPQAG</sequence>
<evidence type="ECO:0000313" key="3">
    <source>
        <dbReference type="EMBL" id="KAL3794274.1"/>
    </source>
</evidence>
<comment type="caution">
    <text evidence="3">The sequence shown here is derived from an EMBL/GenBank/DDBJ whole genome shotgun (WGS) entry which is preliminary data.</text>
</comment>
<dbReference type="Pfam" id="PF02617">
    <property type="entry name" value="ClpS"/>
    <property type="match status" value="1"/>
</dbReference>
<dbReference type="InterPro" id="IPR014719">
    <property type="entry name" value="Ribosomal_bL12_C/ClpS-like"/>
</dbReference>
<name>A0ABD3Q1E5_9STRA</name>
<gene>
    <name evidence="3" type="ORF">HJC23_012399</name>
</gene>
<organism evidence="3 4">
    <name type="scientific">Cyclotella cryptica</name>
    <dbReference type="NCBI Taxonomy" id="29204"/>
    <lineage>
        <taxon>Eukaryota</taxon>
        <taxon>Sar</taxon>
        <taxon>Stramenopiles</taxon>
        <taxon>Ochrophyta</taxon>
        <taxon>Bacillariophyta</taxon>
        <taxon>Coscinodiscophyceae</taxon>
        <taxon>Thalassiosirophycidae</taxon>
        <taxon>Stephanodiscales</taxon>
        <taxon>Stephanodiscaceae</taxon>
        <taxon>Cyclotella</taxon>
    </lineage>
</organism>
<dbReference type="PANTHER" id="PTHR33473:SF17">
    <property type="entry name" value="ATP-DEPENDENT CLP PROTEASE ADAPTER PROTEIN CLPS1, CHLOROPLASTIC"/>
    <property type="match status" value="1"/>
</dbReference>
<keyword evidence="4" id="KW-1185">Reference proteome</keyword>
<dbReference type="AlphaFoldDB" id="A0ABD3Q1E5"/>
<dbReference type="EMBL" id="JABMIG020000082">
    <property type="protein sequence ID" value="KAL3794274.1"/>
    <property type="molecule type" value="Genomic_DNA"/>
</dbReference>
<feature type="domain" description="Adaptor protein ClpS core" evidence="2">
    <location>
        <begin position="76"/>
        <end position="138"/>
    </location>
</feature>
<accession>A0ABD3Q1E5</accession>
<reference evidence="3 4" key="1">
    <citation type="journal article" date="2020" name="G3 (Bethesda)">
        <title>Improved Reference Genome for Cyclotella cryptica CCMP332, a Model for Cell Wall Morphogenesis, Salinity Adaptation, and Lipid Production in Diatoms (Bacillariophyta).</title>
        <authorList>
            <person name="Roberts W.R."/>
            <person name="Downey K.M."/>
            <person name="Ruck E.C."/>
            <person name="Traller J.C."/>
            <person name="Alverson A.J."/>
        </authorList>
    </citation>
    <scope>NUCLEOTIDE SEQUENCE [LARGE SCALE GENOMIC DNA]</scope>
    <source>
        <strain evidence="3 4">CCMP332</strain>
    </source>
</reference>
<evidence type="ECO:0000256" key="1">
    <source>
        <dbReference type="SAM" id="MobiDB-lite"/>
    </source>
</evidence>
<dbReference type="InterPro" id="IPR003769">
    <property type="entry name" value="ClpS_core"/>
</dbReference>
<feature type="region of interest" description="Disordered" evidence="1">
    <location>
        <begin position="32"/>
        <end position="70"/>
    </location>
</feature>
<dbReference type="SUPFAM" id="SSF54736">
    <property type="entry name" value="ClpS-like"/>
    <property type="match status" value="1"/>
</dbReference>
<evidence type="ECO:0000313" key="4">
    <source>
        <dbReference type="Proteomes" id="UP001516023"/>
    </source>
</evidence>
<dbReference type="PANTHER" id="PTHR33473">
    <property type="entry name" value="ATP-DEPENDENT CLP PROTEASE ADAPTER PROTEIN CLPS1, CHLOROPLASTIC"/>
    <property type="match status" value="1"/>
</dbReference>
<dbReference type="Proteomes" id="UP001516023">
    <property type="component" value="Unassembled WGS sequence"/>
</dbReference>
<evidence type="ECO:0000259" key="2">
    <source>
        <dbReference type="Pfam" id="PF02617"/>
    </source>
</evidence>
<proteinExistence type="predicted"/>
<protein>
    <recommendedName>
        <fullName evidence="2">Adaptor protein ClpS core domain-containing protein</fullName>
    </recommendedName>
</protein>
<dbReference type="Gene3D" id="3.30.1390.10">
    <property type="match status" value="1"/>
</dbReference>